<dbReference type="Proteomes" id="UP000605427">
    <property type="component" value="Unassembled WGS sequence"/>
</dbReference>
<protein>
    <recommendedName>
        <fullName evidence="1">Knr4/Smi1-like domain-containing protein</fullName>
    </recommendedName>
</protein>
<dbReference type="Pfam" id="PF14568">
    <property type="entry name" value="SUKH_6"/>
    <property type="match status" value="1"/>
</dbReference>
<evidence type="ECO:0000313" key="2">
    <source>
        <dbReference type="EMBL" id="GGH71041.1"/>
    </source>
</evidence>
<dbReference type="InterPro" id="IPR037883">
    <property type="entry name" value="Knr4/Smi1-like_sf"/>
</dbReference>
<accession>A0ABQ1ZPG1</accession>
<name>A0ABQ1ZPG1_9BACL</name>
<dbReference type="InterPro" id="IPR018958">
    <property type="entry name" value="Knr4/Smi1-like_dom"/>
</dbReference>
<evidence type="ECO:0000259" key="1">
    <source>
        <dbReference type="SMART" id="SM00860"/>
    </source>
</evidence>
<organism evidence="2 3">
    <name type="scientific">Saccharibacillus endophyticus</name>
    <dbReference type="NCBI Taxonomy" id="2060666"/>
    <lineage>
        <taxon>Bacteria</taxon>
        <taxon>Bacillati</taxon>
        <taxon>Bacillota</taxon>
        <taxon>Bacilli</taxon>
        <taxon>Bacillales</taxon>
        <taxon>Paenibacillaceae</taxon>
        <taxon>Saccharibacillus</taxon>
    </lineage>
</organism>
<proteinExistence type="predicted"/>
<gene>
    <name evidence="2" type="ORF">GCM10007362_07770</name>
</gene>
<dbReference type="SUPFAM" id="SSF160631">
    <property type="entry name" value="SMI1/KNR4-like"/>
    <property type="match status" value="1"/>
</dbReference>
<dbReference type="SMART" id="SM00860">
    <property type="entry name" value="SMI1_KNR4"/>
    <property type="match status" value="1"/>
</dbReference>
<comment type="caution">
    <text evidence="2">The sequence shown here is derived from an EMBL/GenBank/DDBJ whole genome shotgun (WGS) entry which is preliminary data.</text>
</comment>
<sequence length="154" mass="18231">MHENLSRRLDGFAGSKRRLKEKVEPEWIEAAEKELGYRLPDSYKWWLREFGMLRLGGTEIFTLAPPEFQEEAPDDLINQYRLNIEQDWIPKDRLYIFKPDADAEFFFDVSQPIVEPDVPVEYPIMLFEPFGAEPEEYADSFVGFLDRLLQERGH</sequence>
<dbReference type="EMBL" id="BMDD01000001">
    <property type="protein sequence ID" value="GGH71041.1"/>
    <property type="molecule type" value="Genomic_DNA"/>
</dbReference>
<dbReference type="Gene3D" id="3.40.1580.10">
    <property type="entry name" value="SMI1/KNR4-like"/>
    <property type="match status" value="1"/>
</dbReference>
<keyword evidence="3" id="KW-1185">Reference proteome</keyword>
<feature type="domain" description="Knr4/Smi1-like" evidence="1">
    <location>
        <begin position="22"/>
        <end position="147"/>
    </location>
</feature>
<dbReference type="RefSeq" id="WP_172239307.1">
    <property type="nucleotide sequence ID" value="NZ_BMDD01000001.1"/>
</dbReference>
<reference evidence="3" key="1">
    <citation type="journal article" date="2019" name="Int. J. Syst. Evol. Microbiol.">
        <title>The Global Catalogue of Microorganisms (GCM) 10K type strain sequencing project: providing services to taxonomists for standard genome sequencing and annotation.</title>
        <authorList>
            <consortium name="The Broad Institute Genomics Platform"/>
            <consortium name="The Broad Institute Genome Sequencing Center for Infectious Disease"/>
            <person name="Wu L."/>
            <person name="Ma J."/>
        </authorList>
    </citation>
    <scope>NUCLEOTIDE SEQUENCE [LARGE SCALE GENOMIC DNA]</scope>
    <source>
        <strain evidence="3">CCM 8702</strain>
    </source>
</reference>
<evidence type="ECO:0000313" key="3">
    <source>
        <dbReference type="Proteomes" id="UP000605427"/>
    </source>
</evidence>